<dbReference type="RefSeq" id="WP_252621284.1">
    <property type="nucleotide sequence ID" value="NZ_CP099490.1"/>
</dbReference>
<dbReference type="EMBL" id="CP099490">
    <property type="protein sequence ID" value="USQ76580.1"/>
    <property type="molecule type" value="Genomic_DNA"/>
</dbReference>
<proteinExistence type="predicted"/>
<name>A0ABY4YJZ7_9MICO</name>
<gene>
    <name evidence="1" type="ORF">NF557_01220</name>
</gene>
<reference evidence="1" key="1">
    <citation type="submission" date="2022-06" db="EMBL/GenBank/DDBJ databases">
        <title>Ornithinimicrobium JY.X270.</title>
        <authorList>
            <person name="Huang Y."/>
        </authorList>
    </citation>
    <scope>NUCLEOTIDE SEQUENCE</scope>
    <source>
        <strain evidence="1">JY.X270</strain>
    </source>
</reference>
<keyword evidence="2" id="KW-1185">Reference proteome</keyword>
<evidence type="ECO:0000313" key="2">
    <source>
        <dbReference type="Proteomes" id="UP001056535"/>
    </source>
</evidence>
<organism evidence="1 2">
    <name type="scientific">Ornithinimicrobium cryptoxanthini</name>
    <dbReference type="NCBI Taxonomy" id="2934161"/>
    <lineage>
        <taxon>Bacteria</taxon>
        <taxon>Bacillati</taxon>
        <taxon>Actinomycetota</taxon>
        <taxon>Actinomycetes</taxon>
        <taxon>Micrococcales</taxon>
        <taxon>Ornithinimicrobiaceae</taxon>
        <taxon>Ornithinimicrobium</taxon>
    </lineage>
</organism>
<sequence length="75" mass="8004">MRTTLEIDDQVMAAARSLARSRGTSVGAAVSELARRGLMQSAGARVDAHYSPFPVMVGDEGVLVTDELIAELRDD</sequence>
<protein>
    <submittedName>
        <fullName evidence="1">Type II toxin-antitoxin system VapB family antitoxin</fullName>
    </submittedName>
</protein>
<accession>A0ABY4YJZ7</accession>
<dbReference type="Proteomes" id="UP001056535">
    <property type="component" value="Chromosome"/>
</dbReference>
<evidence type="ECO:0000313" key="1">
    <source>
        <dbReference type="EMBL" id="USQ76580.1"/>
    </source>
</evidence>